<feature type="transmembrane region" description="Helical" evidence="2">
    <location>
        <begin position="92"/>
        <end position="113"/>
    </location>
</feature>
<gene>
    <name evidence="3" type="ORF">PSON_ATCC_30995.1.T1140092</name>
</gene>
<dbReference type="OrthoDB" id="10404946at2759"/>
<evidence type="ECO:0000313" key="3">
    <source>
        <dbReference type="EMBL" id="CAD8117580.1"/>
    </source>
</evidence>
<dbReference type="AlphaFoldDB" id="A0A8S1QSQ5"/>
<dbReference type="Proteomes" id="UP000692954">
    <property type="component" value="Unassembled WGS sequence"/>
</dbReference>
<evidence type="ECO:0008006" key="5">
    <source>
        <dbReference type="Google" id="ProtNLM"/>
    </source>
</evidence>
<keyword evidence="4" id="KW-1185">Reference proteome</keyword>
<feature type="transmembrane region" description="Helical" evidence="2">
    <location>
        <begin position="60"/>
        <end position="80"/>
    </location>
</feature>
<comment type="caution">
    <text evidence="3">The sequence shown here is derived from an EMBL/GenBank/DDBJ whole genome shotgun (WGS) entry which is preliminary data.</text>
</comment>
<keyword evidence="2" id="KW-0472">Membrane</keyword>
<feature type="coiled-coil region" evidence="1">
    <location>
        <begin position="287"/>
        <end position="314"/>
    </location>
</feature>
<feature type="transmembrane region" description="Helical" evidence="2">
    <location>
        <begin position="26"/>
        <end position="48"/>
    </location>
</feature>
<keyword evidence="2" id="KW-0812">Transmembrane</keyword>
<feature type="transmembrane region" description="Helical" evidence="2">
    <location>
        <begin position="191"/>
        <end position="214"/>
    </location>
</feature>
<feature type="transmembrane region" description="Helical" evidence="2">
    <location>
        <begin position="157"/>
        <end position="179"/>
    </location>
</feature>
<evidence type="ECO:0000256" key="1">
    <source>
        <dbReference type="SAM" id="Coils"/>
    </source>
</evidence>
<keyword evidence="1" id="KW-0175">Coiled coil</keyword>
<feature type="transmembrane region" description="Helical" evidence="2">
    <location>
        <begin position="119"/>
        <end position="137"/>
    </location>
</feature>
<sequence length="323" mass="38041">MLLDNVIDLTDKVISLMKYFADDSRLDINLIIGIICRFIIQTCLILFWDLFQFTTGQIVIWIFVWLIQHIHIWCFERCYFREGGCNFFSRDILYKIMDSLQLLLGIIFFAINLNYDKDIILLTLFSIIFLWDLYLIIQKFKTKEVCIKDYKKEGGIYQCYIGFLLGAVGIIIFFVYLNMKLQDIIIDGVTIINYSIIFIVGQIILVVESIILVYQNRYVLSWSKDWAKGILGFLYGVHVGIFSIFYGFLIGLYLFIRFFWKHCLNQPCDDKEDLNTFKQSCVNGLKKKNQRDEIAQIENKIPEIEENAQIVQQKQESEGNDQL</sequence>
<dbReference type="EMBL" id="CAJJDN010000114">
    <property type="protein sequence ID" value="CAD8117580.1"/>
    <property type="molecule type" value="Genomic_DNA"/>
</dbReference>
<accession>A0A8S1QSQ5</accession>
<evidence type="ECO:0000313" key="4">
    <source>
        <dbReference type="Proteomes" id="UP000692954"/>
    </source>
</evidence>
<feature type="transmembrane region" description="Helical" evidence="2">
    <location>
        <begin position="235"/>
        <end position="260"/>
    </location>
</feature>
<proteinExistence type="predicted"/>
<keyword evidence="2" id="KW-1133">Transmembrane helix</keyword>
<organism evidence="3 4">
    <name type="scientific">Paramecium sonneborni</name>
    <dbReference type="NCBI Taxonomy" id="65129"/>
    <lineage>
        <taxon>Eukaryota</taxon>
        <taxon>Sar</taxon>
        <taxon>Alveolata</taxon>
        <taxon>Ciliophora</taxon>
        <taxon>Intramacronucleata</taxon>
        <taxon>Oligohymenophorea</taxon>
        <taxon>Peniculida</taxon>
        <taxon>Parameciidae</taxon>
        <taxon>Paramecium</taxon>
    </lineage>
</organism>
<reference evidence="3" key="1">
    <citation type="submission" date="2021-01" db="EMBL/GenBank/DDBJ databases">
        <authorList>
            <consortium name="Genoscope - CEA"/>
            <person name="William W."/>
        </authorList>
    </citation>
    <scope>NUCLEOTIDE SEQUENCE</scope>
</reference>
<evidence type="ECO:0000256" key="2">
    <source>
        <dbReference type="SAM" id="Phobius"/>
    </source>
</evidence>
<name>A0A8S1QSQ5_9CILI</name>
<protein>
    <recommendedName>
        <fullName evidence="5">Transmembrane protein</fullName>
    </recommendedName>
</protein>